<feature type="domain" description="KIB1-4 beta-propeller" evidence="1">
    <location>
        <begin position="70"/>
        <end position="320"/>
    </location>
</feature>
<sequence length="350" mass="40121">MAPSSSWSGLVEELLESIFNRLEDRVDVFRCGLVCAPWRAMALKIYPKFMPLLFYPDKTLEENTKATMLNIATGETLKLDLQETYREMIPCSSSSNGWFLTIGHDYQLNLLNPVSNTRIELPQIPDMQPPIVWGGNYICKTRVSTSSCPLNPGCLVLICYRDGCGLVFCGVGDKEWKALNISTNSLFLKPLDTITWYNGKFYVIDRSRRVWGCNLSSRTLELACELPNSTRYCYPYTFYLAESFFGELLLVLRAGNRHFRVLRLDLGRKEMDEVTRLRKQALFLGSDGSALVHMDNTRSIRGDCIYFMDPGKPHHLLVYDINTNNTIEWLPEIVTGDQHYWTMPYLSTHS</sequence>
<gene>
    <name evidence="2" type="ORF">HS088_TW21G00189</name>
</gene>
<dbReference type="InterPro" id="IPR036047">
    <property type="entry name" value="F-box-like_dom_sf"/>
</dbReference>
<organism evidence="2 3">
    <name type="scientific">Tripterygium wilfordii</name>
    <name type="common">Thunder God vine</name>
    <dbReference type="NCBI Taxonomy" id="458696"/>
    <lineage>
        <taxon>Eukaryota</taxon>
        <taxon>Viridiplantae</taxon>
        <taxon>Streptophyta</taxon>
        <taxon>Embryophyta</taxon>
        <taxon>Tracheophyta</taxon>
        <taxon>Spermatophyta</taxon>
        <taxon>Magnoliopsida</taxon>
        <taxon>eudicotyledons</taxon>
        <taxon>Gunneridae</taxon>
        <taxon>Pentapetalae</taxon>
        <taxon>rosids</taxon>
        <taxon>fabids</taxon>
        <taxon>Celastrales</taxon>
        <taxon>Celastraceae</taxon>
        <taxon>Tripterygium</taxon>
    </lineage>
</organism>
<accession>A0A7J7C2Q5</accession>
<dbReference type="InParanoid" id="A0A7J7C2Q5"/>
<evidence type="ECO:0000313" key="2">
    <source>
        <dbReference type="EMBL" id="KAF5728046.1"/>
    </source>
</evidence>
<evidence type="ECO:0000313" key="3">
    <source>
        <dbReference type="Proteomes" id="UP000593562"/>
    </source>
</evidence>
<dbReference type="EMBL" id="JAAARO010000021">
    <property type="protein sequence ID" value="KAF5728046.1"/>
    <property type="molecule type" value="Genomic_DNA"/>
</dbReference>
<dbReference type="SUPFAM" id="SSF81383">
    <property type="entry name" value="F-box domain"/>
    <property type="match status" value="1"/>
</dbReference>
<dbReference type="AlphaFoldDB" id="A0A7J7C2Q5"/>
<reference evidence="2 3" key="1">
    <citation type="journal article" date="2020" name="Nat. Commun.">
        <title>Genome of Tripterygium wilfordii and identification of cytochrome P450 involved in triptolide biosynthesis.</title>
        <authorList>
            <person name="Tu L."/>
            <person name="Su P."/>
            <person name="Zhang Z."/>
            <person name="Gao L."/>
            <person name="Wang J."/>
            <person name="Hu T."/>
            <person name="Zhou J."/>
            <person name="Zhang Y."/>
            <person name="Zhao Y."/>
            <person name="Liu Y."/>
            <person name="Song Y."/>
            <person name="Tong Y."/>
            <person name="Lu Y."/>
            <person name="Yang J."/>
            <person name="Xu C."/>
            <person name="Jia M."/>
            <person name="Peters R.J."/>
            <person name="Huang L."/>
            <person name="Gao W."/>
        </authorList>
    </citation>
    <scope>NUCLEOTIDE SEQUENCE [LARGE SCALE GENOMIC DNA]</scope>
    <source>
        <strain evidence="3">cv. XIE 37</strain>
        <tissue evidence="2">Leaf</tissue>
    </source>
</reference>
<dbReference type="Pfam" id="PF03478">
    <property type="entry name" value="Beta-prop_KIB1-4"/>
    <property type="match status" value="1"/>
</dbReference>
<proteinExistence type="predicted"/>
<dbReference type="OrthoDB" id="642536at2759"/>
<dbReference type="PANTHER" id="PTHR44259:SF111">
    <property type="entry name" value="OS04G0167600 PROTEIN"/>
    <property type="match status" value="1"/>
</dbReference>
<protein>
    <submittedName>
        <fullName evidence="2">Putative F-box protein</fullName>
    </submittedName>
</protein>
<evidence type="ECO:0000259" key="1">
    <source>
        <dbReference type="Pfam" id="PF03478"/>
    </source>
</evidence>
<keyword evidence="3" id="KW-1185">Reference proteome</keyword>
<dbReference type="Proteomes" id="UP000593562">
    <property type="component" value="Unassembled WGS sequence"/>
</dbReference>
<comment type="caution">
    <text evidence="2">The sequence shown here is derived from an EMBL/GenBank/DDBJ whole genome shotgun (WGS) entry which is preliminary data.</text>
</comment>
<dbReference type="PANTHER" id="PTHR44259">
    <property type="entry name" value="OS07G0183000 PROTEIN-RELATED"/>
    <property type="match status" value="1"/>
</dbReference>
<dbReference type="InterPro" id="IPR050942">
    <property type="entry name" value="F-box_BR-signaling"/>
</dbReference>
<name>A0A7J7C2Q5_TRIWF</name>
<dbReference type="InterPro" id="IPR005174">
    <property type="entry name" value="KIB1-4_b-propeller"/>
</dbReference>
<dbReference type="Gene3D" id="1.20.1280.50">
    <property type="match status" value="1"/>
</dbReference>